<dbReference type="SUPFAM" id="SSF54826">
    <property type="entry name" value="Enolase N-terminal domain-like"/>
    <property type="match status" value="1"/>
</dbReference>
<evidence type="ECO:0000313" key="3">
    <source>
        <dbReference type="EMBL" id="RIY01397.1"/>
    </source>
</evidence>
<organism evidence="3 4">
    <name type="scientific">Aureimonas flava</name>
    <dbReference type="NCBI Taxonomy" id="2320271"/>
    <lineage>
        <taxon>Bacteria</taxon>
        <taxon>Pseudomonadati</taxon>
        <taxon>Pseudomonadota</taxon>
        <taxon>Alphaproteobacteria</taxon>
        <taxon>Hyphomicrobiales</taxon>
        <taxon>Aurantimonadaceae</taxon>
        <taxon>Aureimonas</taxon>
    </lineage>
</organism>
<dbReference type="SFLD" id="SFLDS00001">
    <property type="entry name" value="Enolase"/>
    <property type="match status" value="1"/>
</dbReference>
<gene>
    <name evidence="3" type="ORF">D3218_08545</name>
</gene>
<feature type="domain" description="Mandelate racemase/muconate lactonizing enzyme C-terminal" evidence="2">
    <location>
        <begin position="160"/>
        <end position="251"/>
    </location>
</feature>
<evidence type="ECO:0000256" key="1">
    <source>
        <dbReference type="ARBA" id="ARBA00023239"/>
    </source>
</evidence>
<dbReference type="PROSITE" id="PS00908">
    <property type="entry name" value="MR_MLE_1"/>
    <property type="match status" value="1"/>
</dbReference>
<dbReference type="InterPro" id="IPR013341">
    <property type="entry name" value="Mandelate_racemase_N_dom"/>
</dbReference>
<dbReference type="Gene3D" id="3.20.20.120">
    <property type="entry name" value="Enolase-like C-terminal domain"/>
    <property type="match status" value="1"/>
</dbReference>
<dbReference type="InterPro" id="IPR036849">
    <property type="entry name" value="Enolase-like_C_sf"/>
</dbReference>
<evidence type="ECO:0000313" key="4">
    <source>
        <dbReference type="Proteomes" id="UP000265750"/>
    </source>
</evidence>
<dbReference type="Proteomes" id="UP000265750">
    <property type="component" value="Unassembled WGS sequence"/>
</dbReference>
<evidence type="ECO:0000259" key="2">
    <source>
        <dbReference type="SMART" id="SM00922"/>
    </source>
</evidence>
<dbReference type="InterPro" id="IPR029017">
    <property type="entry name" value="Enolase-like_N"/>
</dbReference>
<dbReference type="InterPro" id="IPR029065">
    <property type="entry name" value="Enolase_C-like"/>
</dbReference>
<dbReference type="PANTHER" id="PTHR48080">
    <property type="entry name" value="D-GALACTONATE DEHYDRATASE-RELATED"/>
    <property type="match status" value="1"/>
</dbReference>
<dbReference type="InterPro" id="IPR018110">
    <property type="entry name" value="Mandel_Rmase/mucon_lact_enz_CS"/>
</dbReference>
<protein>
    <submittedName>
        <fullName evidence="3">Mandelate racemase/muconate lactonizing enzyme family protein</fullName>
    </submittedName>
</protein>
<dbReference type="AlphaFoldDB" id="A0A3A1WN27"/>
<dbReference type="SUPFAM" id="SSF51604">
    <property type="entry name" value="Enolase C-terminal domain-like"/>
    <property type="match status" value="1"/>
</dbReference>
<keyword evidence="4" id="KW-1185">Reference proteome</keyword>
<dbReference type="EMBL" id="QYRN01000004">
    <property type="protein sequence ID" value="RIY01397.1"/>
    <property type="molecule type" value="Genomic_DNA"/>
</dbReference>
<name>A0A3A1WN27_9HYPH</name>
<accession>A0A3A1WN27</accession>
<dbReference type="PROSITE" id="PS00909">
    <property type="entry name" value="MR_MLE_2"/>
    <property type="match status" value="1"/>
</dbReference>
<dbReference type="Pfam" id="PF02746">
    <property type="entry name" value="MR_MLE_N"/>
    <property type="match status" value="1"/>
</dbReference>
<proteinExistence type="predicted"/>
<comment type="caution">
    <text evidence="3">The sequence shown here is derived from an EMBL/GenBank/DDBJ whole genome shotgun (WGS) entry which is preliminary data.</text>
</comment>
<dbReference type="SMART" id="SM00922">
    <property type="entry name" value="MR_MLE"/>
    <property type="match status" value="1"/>
</dbReference>
<dbReference type="GO" id="GO:0000287">
    <property type="term" value="F:magnesium ion binding"/>
    <property type="evidence" value="ECO:0007669"/>
    <property type="project" value="UniProtKB-ARBA"/>
</dbReference>
<dbReference type="CDD" id="cd03316">
    <property type="entry name" value="MR_like"/>
    <property type="match status" value="1"/>
</dbReference>
<sequence>MRLVLEPPSMETPMRIVSADAVRLRIPFSDGGRGEGMTPSTWNHFDMVLVRLETDTGLVGWGEAFAYFCADAVAAMLNETVFPLVVGRAFAEPSEITELLQRRLVLFGRYGITLFAISGVDIALWDLKGKAEDRSIAELLGGRRRQNLPAYASLVRYGEAETAARFTRRAVSEGYGYVKLHEITRPEIEACARELGGAALMVDVNCSWPEDEARAMAAWLGEIGTMWLEEPTFPPEDFDQLTRLGSPIALSCGENLCTAWQFRDLVASGSVRYPQPSVTKVGGFTEVAKIMALAAGRDGVQIMPHSPYIGPGYLATLQICGALETEPLFEHLYVWPDAYLYEEMPLPRGGTVHVPEGPGLGLDPSPAVIERYRR</sequence>
<dbReference type="InterPro" id="IPR034593">
    <property type="entry name" value="DgoD-like"/>
</dbReference>
<reference evidence="4" key="1">
    <citation type="submission" date="2018-09" db="EMBL/GenBank/DDBJ databases">
        <authorList>
            <person name="Tuo L."/>
        </authorList>
    </citation>
    <scope>NUCLEOTIDE SEQUENCE [LARGE SCALE GENOMIC DNA]</scope>
    <source>
        <strain evidence="4">M2BS4Y-1</strain>
    </source>
</reference>
<keyword evidence="1" id="KW-0456">Lyase</keyword>
<dbReference type="GO" id="GO:0016829">
    <property type="term" value="F:lyase activity"/>
    <property type="evidence" value="ECO:0007669"/>
    <property type="project" value="UniProtKB-KW"/>
</dbReference>
<dbReference type="Pfam" id="PF13378">
    <property type="entry name" value="MR_MLE_C"/>
    <property type="match status" value="1"/>
</dbReference>
<dbReference type="GO" id="GO:0009063">
    <property type="term" value="P:amino acid catabolic process"/>
    <property type="evidence" value="ECO:0007669"/>
    <property type="project" value="InterPro"/>
</dbReference>
<dbReference type="InterPro" id="IPR013342">
    <property type="entry name" value="Mandelate_racemase_C"/>
</dbReference>
<dbReference type="Gene3D" id="3.30.390.10">
    <property type="entry name" value="Enolase-like, N-terminal domain"/>
    <property type="match status" value="1"/>
</dbReference>
<dbReference type="PANTHER" id="PTHR48080:SF2">
    <property type="entry name" value="D-GALACTONATE DEHYDRATASE"/>
    <property type="match status" value="1"/>
</dbReference>